<feature type="domain" description="DUF3898" evidence="2">
    <location>
        <begin position="262"/>
        <end position="350"/>
    </location>
</feature>
<gene>
    <name evidence="3" type="ORF">ACFSUC_00040</name>
</gene>
<reference evidence="4" key="1">
    <citation type="journal article" date="2019" name="Int. J. Syst. Evol. Microbiol.">
        <title>The Global Catalogue of Microorganisms (GCM) 10K type strain sequencing project: providing services to taxonomists for standard genome sequencing and annotation.</title>
        <authorList>
            <consortium name="The Broad Institute Genomics Platform"/>
            <consortium name="The Broad Institute Genome Sequencing Center for Infectious Disease"/>
            <person name="Wu L."/>
            <person name="Ma J."/>
        </authorList>
    </citation>
    <scope>NUCLEOTIDE SEQUENCE [LARGE SCALE GENOMIC DNA]</scope>
    <source>
        <strain evidence="4">KCTC 33676</strain>
    </source>
</reference>
<name>A0ABW5R4Z6_9BACL</name>
<keyword evidence="4" id="KW-1185">Reference proteome</keyword>
<evidence type="ECO:0000259" key="2">
    <source>
        <dbReference type="Pfam" id="PF13037"/>
    </source>
</evidence>
<feature type="compositionally biased region" description="Low complexity" evidence="1">
    <location>
        <begin position="371"/>
        <end position="386"/>
    </location>
</feature>
<evidence type="ECO:0000313" key="4">
    <source>
        <dbReference type="Proteomes" id="UP001597497"/>
    </source>
</evidence>
<dbReference type="Proteomes" id="UP001597497">
    <property type="component" value="Unassembled WGS sequence"/>
</dbReference>
<dbReference type="InterPro" id="IPR025012">
    <property type="entry name" value="DUF3898"/>
</dbReference>
<dbReference type="InterPro" id="IPR025006">
    <property type="entry name" value="DUF3900"/>
</dbReference>
<dbReference type="Pfam" id="PF13039">
    <property type="entry name" value="DUF3900"/>
    <property type="match status" value="1"/>
</dbReference>
<organism evidence="3 4">
    <name type="scientific">Marinicrinis sediminis</name>
    <dbReference type="NCBI Taxonomy" id="1652465"/>
    <lineage>
        <taxon>Bacteria</taxon>
        <taxon>Bacillati</taxon>
        <taxon>Bacillota</taxon>
        <taxon>Bacilli</taxon>
        <taxon>Bacillales</taxon>
        <taxon>Paenibacillaceae</taxon>
    </lineage>
</organism>
<dbReference type="RefSeq" id="WP_379927342.1">
    <property type="nucleotide sequence ID" value="NZ_JBHUMM010000001.1"/>
</dbReference>
<dbReference type="Pfam" id="PF13037">
    <property type="entry name" value="DUF3898"/>
    <property type="match status" value="1"/>
</dbReference>
<protein>
    <submittedName>
        <fullName evidence="3">DUF3900 domain-containing protein</fullName>
    </submittedName>
</protein>
<feature type="region of interest" description="Disordered" evidence="1">
    <location>
        <begin position="353"/>
        <end position="394"/>
    </location>
</feature>
<dbReference type="EMBL" id="JBHUMM010000001">
    <property type="protein sequence ID" value="MFD2669991.1"/>
    <property type="molecule type" value="Genomic_DNA"/>
</dbReference>
<proteinExistence type="predicted"/>
<evidence type="ECO:0000313" key="3">
    <source>
        <dbReference type="EMBL" id="MFD2669991.1"/>
    </source>
</evidence>
<sequence length="394" mass="45858">MEFSVEFLSFFVIQDEASASGSKSFKHFQTLGREEYEYSELRSFLDGEFVRITKRKVEKHPKTEHAPTKIGHFIVEPGHDWSSNPNYNLFQRLLTAEDKQAFFNQADELVRMYMDTTAVRGGALIIASARLQDYSDQLILFVMKCDFEPKIARISDEKSLIHHVEMAISARNMKSIQYPYMPEPGIFETHELKIHQASHARYFEDFLTFISYEKSMPEWMNDQMHVMVHDYMDMKWGGNEEAAERKQEEESYEIWAASEKRELQEKWHHEQVMEAKQHFIAHDEDLSLQFKLEDITVKGKMAQYGDHIHIARFQGRYVVLLEGDSIQFEKGKSPIELLQPQELHEVLEALQNKPEIPTALSETERTDAIDKTGTTDTTDTTDTVSSTDEDAPPW</sequence>
<evidence type="ECO:0000256" key="1">
    <source>
        <dbReference type="SAM" id="MobiDB-lite"/>
    </source>
</evidence>
<accession>A0ABW5R4Z6</accession>
<comment type="caution">
    <text evidence="3">The sequence shown here is derived from an EMBL/GenBank/DDBJ whole genome shotgun (WGS) entry which is preliminary data.</text>
</comment>